<keyword evidence="1" id="KW-0732">Signal</keyword>
<dbReference type="AlphaFoldDB" id="A0A7M7LKU3"/>
<proteinExistence type="predicted"/>
<organism evidence="2 3">
    <name type="scientific">Nasonia vitripennis</name>
    <name type="common">Parasitic wasp</name>
    <dbReference type="NCBI Taxonomy" id="7425"/>
    <lineage>
        <taxon>Eukaryota</taxon>
        <taxon>Metazoa</taxon>
        <taxon>Ecdysozoa</taxon>
        <taxon>Arthropoda</taxon>
        <taxon>Hexapoda</taxon>
        <taxon>Insecta</taxon>
        <taxon>Pterygota</taxon>
        <taxon>Neoptera</taxon>
        <taxon>Endopterygota</taxon>
        <taxon>Hymenoptera</taxon>
        <taxon>Apocrita</taxon>
        <taxon>Proctotrupomorpha</taxon>
        <taxon>Chalcidoidea</taxon>
        <taxon>Pteromalidae</taxon>
        <taxon>Pteromalinae</taxon>
        <taxon>Nasonia</taxon>
    </lineage>
</organism>
<sequence length="219" mass="24878">MRGLLLIICAISAAQGNPVSSSNEQGVNYKKQAETLLKNIETIQKDMKEVVEQGKVVHEELHESRNKIFTVINENPLVLEMKETLLKSENQEKVEECQQQLDNKLYWLGVNLRQHLTDDVESNLKALELTNLIMDSELEEMKRDLKNNLENNQDPCTKGDTSCDTIGTYVDKIEEGLQIVDLIKTQIPNLINNVLDYLATAVVPKEIPEILESVDKCMK</sequence>
<accession>A0A7M7LKU3</accession>
<evidence type="ECO:0000313" key="2">
    <source>
        <dbReference type="EnsemblMetazoa" id="XP_003427128"/>
    </source>
</evidence>
<feature type="signal peptide" evidence="1">
    <location>
        <begin position="1"/>
        <end position="16"/>
    </location>
</feature>
<dbReference type="InParanoid" id="A0A7M7LKU3"/>
<evidence type="ECO:0000256" key="1">
    <source>
        <dbReference type="SAM" id="SignalP"/>
    </source>
</evidence>
<protein>
    <submittedName>
        <fullName evidence="2">Uncharacterized protein</fullName>
    </submittedName>
</protein>
<dbReference type="EnsemblMetazoa" id="XM_031923171">
    <property type="protein sequence ID" value="XP_031779031"/>
    <property type="gene ID" value="LOC100679403"/>
</dbReference>
<dbReference type="KEGG" id="nvi:100679403"/>
<dbReference type="GeneID" id="100679403"/>
<feature type="chain" id="PRO_5036207415" evidence="1">
    <location>
        <begin position="17"/>
        <end position="219"/>
    </location>
</feature>
<dbReference type="Proteomes" id="UP000002358">
    <property type="component" value="Chromosome 2"/>
</dbReference>
<dbReference type="RefSeq" id="XP_031779031.1">
    <property type="nucleotide sequence ID" value="XM_031923171.1"/>
</dbReference>
<reference evidence="2" key="1">
    <citation type="submission" date="2021-01" db="UniProtKB">
        <authorList>
            <consortium name="EnsemblMetazoa"/>
        </authorList>
    </citation>
    <scope>IDENTIFICATION</scope>
</reference>
<dbReference type="RefSeq" id="XP_003427128.1">
    <property type="nucleotide sequence ID" value="XM_003427080.5"/>
</dbReference>
<dbReference type="EnsemblMetazoa" id="XM_003427080">
    <property type="protein sequence ID" value="XP_003427128"/>
    <property type="gene ID" value="LOC100679403"/>
</dbReference>
<name>A0A7M7LKU3_NASVI</name>
<keyword evidence="3" id="KW-1185">Reference proteome</keyword>
<evidence type="ECO:0000313" key="3">
    <source>
        <dbReference type="Proteomes" id="UP000002358"/>
    </source>
</evidence>